<dbReference type="AlphaFoldDB" id="A0A3M9MB28"/>
<keyword evidence="2" id="KW-1185">Reference proteome</keyword>
<gene>
    <name evidence="1" type="ORF">EFB08_21045</name>
</gene>
<evidence type="ECO:0000313" key="2">
    <source>
        <dbReference type="Proteomes" id="UP000272117"/>
    </source>
</evidence>
<sequence length="254" mass="29098">MNPADHGLTAIEKTKVEKAFAALPPLHQKILKGHLHSISFMDNMPNTALTSPVKTPDSTKMYNITFRAGILHETISEWATQKENTCFDPSENQGYDIKVEAGDLDAFLFVLLHEATHVVDAVLDITPHPNEKETLVKPTPFTKDVWHKMNVPTPPYTDSLLEKTRFRSGKKVASSLAPDVYRKLSETPFASLYGMASWFEDIAELETIYHLTKKMNQPFYITVAKNKKEVFRFEPMKNKLMKKRFRYLKIFYSA</sequence>
<dbReference type="Proteomes" id="UP000272117">
    <property type="component" value="Unassembled WGS sequence"/>
</dbReference>
<reference evidence="1 2" key="1">
    <citation type="submission" date="2018-11" db="EMBL/GenBank/DDBJ databases">
        <title>Rufibacter latericius sp. nov., isolated from water in Baiyang Lake.</title>
        <authorList>
            <person name="Yang Y."/>
        </authorList>
    </citation>
    <scope>NUCLEOTIDE SEQUENCE [LARGE SCALE GENOMIC DNA]</scope>
    <source>
        <strain evidence="1 2">R-22-1c-1</strain>
    </source>
</reference>
<evidence type="ECO:0000313" key="1">
    <source>
        <dbReference type="EMBL" id="RNI22724.1"/>
    </source>
</evidence>
<name>A0A3M9MB28_9BACT</name>
<comment type="caution">
    <text evidence="1">The sequence shown here is derived from an EMBL/GenBank/DDBJ whole genome shotgun (WGS) entry which is preliminary data.</text>
</comment>
<proteinExistence type="predicted"/>
<protein>
    <submittedName>
        <fullName evidence="1">Uncharacterized protein</fullName>
    </submittedName>
</protein>
<dbReference type="OrthoDB" id="873547at2"/>
<dbReference type="EMBL" id="RJJD01000021">
    <property type="protein sequence ID" value="RNI22724.1"/>
    <property type="molecule type" value="Genomic_DNA"/>
</dbReference>
<dbReference type="RefSeq" id="WP_123129082.1">
    <property type="nucleotide sequence ID" value="NZ_RJJD01000021.1"/>
</dbReference>
<organism evidence="1 2">
    <name type="scientific">Rufibacter latericius</name>
    <dbReference type="NCBI Taxonomy" id="2487040"/>
    <lineage>
        <taxon>Bacteria</taxon>
        <taxon>Pseudomonadati</taxon>
        <taxon>Bacteroidota</taxon>
        <taxon>Cytophagia</taxon>
        <taxon>Cytophagales</taxon>
        <taxon>Hymenobacteraceae</taxon>
        <taxon>Rufibacter</taxon>
    </lineage>
</organism>
<accession>A0A3M9MB28</accession>